<comment type="caution">
    <text evidence="2">The sequence shown here is derived from an EMBL/GenBank/DDBJ whole genome shotgun (WGS) entry which is preliminary data.</text>
</comment>
<dbReference type="Proteomes" id="UP000249746">
    <property type="component" value="Unassembled WGS sequence"/>
</dbReference>
<name>A0A2W6MUN8_9HELI</name>
<evidence type="ECO:0008006" key="4">
    <source>
        <dbReference type="Google" id="ProtNLM"/>
    </source>
</evidence>
<dbReference type="AlphaFoldDB" id="A0A2W6MUN8"/>
<keyword evidence="1" id="KW-0732">Signal</keyword>
<dbReference type="EMBL" id="NBIU01000024">
    <property type="protein sequence ID" value="PZT47671.1"/>
    <property type="molecule type" value="Genomic_DNA"/>
</dbReference>
<evidence type="ECO:0000313" key="3">
    <source>
        <dbReference type="Proteomes" id="UP000249746"/>
    </source>
</evidence>
<organism evidence="2 3">
    <name type="scientific">Helicobacter valdiviensis</name>
    <dbReference type="NCBI Taxonomy" id="1458358"/>
    <lineage>
        <taxon>Bacteria</taxon>
        <taxon>Pseudomonadati</taxon>
        <taxon>Campylobacterota</taxon>
        <taxon>Epsilonproteobacteria</taxon>
        <taxon>Campylobacterales</taxon>
        <taxon>Helicobacteraceae</taxon>
        <taxon>Helicobacter</taxon>
    </lineage>
</organism>
<protein>
    <recommendedName>
        <fullName evidence="4">Major outer membrane protein</fullName>
    </recommendedName>
</protein>
<dbReference type="OrthoDB" id="5314481at2"/>
<evidence type="ECO:0000313" key="2">
    <source>
        <dbReference type="EMBL" id="PZT47671.1"/>
    </source>
</evidence>
<keyword evidence="3" id="KW-1185">Reference proteome</keyword>
<dbReference type="RefSeq" id="WP_111230229.1">
    <property type="nucleotide sequence ID" value="NZ_NBIU01000024.1"/>
</dbReference>
<sequence length="472" mass="52361">MKFLKLSLVASVAIIGFTNIGFAQPLEEAIKGIDISGMLRYRYTDDRFKDQGFIKDNGDKGSVNHAYRIDMLFKTPIVNAISFNLGIGYDNRSQNVSHGNGLYDDNGLIDGTQGLGSGLGSGSDGKFGVREFNALITPEATATSIKVGKMVMDTPLNDTLDDRATGVLLTNSDLPHWTFALGAYDSFSLDDVYQGWLGSDGSYTKPFYHLGAISNYETNYGNFGGQIWAFNLKDTMKFGTFAEISWDNSLLNLKAQYAYTKLDNSKESFLSQIHEGNLLTKDNDLYVLEAGMDFSKFDIPLGVTVGYWGNTKEGYVVSLDNEGAFSKVGQIWFENAATGIGIGISNYGIHRNPTLNDKNRLSVIYGNLNYDILENLNIGIDYAGGKNKLTRSGVSGDIDFYEISPNITYWHTKSLQVFTYYSFLTTKADKNVVFASDFIGVDNSGLPIAFDNSKHTLKEKYNEFRVEVKYFF</sequence>
<accession>A0A2W6MUN8</accession>
<dbReference type="InterPro" id="IPR008439">
    <property type="entry name" value="Campylo_MOMP"/>
</dbReference>
<gene>
    <name evidence="2" type="ORF">B6S12_07720</name>
</gene>
<dbReference type="Pfam" id="PF05538">
    <property type="entry name" value="Campylo_MOMP"/>
    <property type="match status" value="1"/>
</dbReference>
<feature type="chain" id="PRO_5015910450" description="Major outer membrane protein" evidence="1">
    <location>
        <begin position="24"/>
        <end position="472"/>
    </location>
</feature>
<proteinExistence type="predicted"/>
<reference evidence="2 3" key="1">
    <citation type="submission" date="2017-03" db="EMBL/GenBank/DDBJ databases">
        <title>Genomic and clinical evidence uncovers the enterohepatic species Helicobacter valdiviensis as a potential human intestinal pathogen.</title>
        <authorList>
            <person name="Fresia P."/>
            <person name="Jara R."/>
            <person name="Sierra R."/>
            <person name="Ferres I."/>
            <person name="Greif G."/>
            <person name="Iraola G."/>
            <person name="Collado L."/>
        </authorList>
    </citation>
    <scope>NUCLEOTIDE SEQUENCE [LARGE SCALE GENOMIC DNA]</scope>
    <source>
        <strain evidence="2 3">WBE14</strain>
    </source>
</reference>
<evidence type="ECO:0000256" key="1">
    <source>
        <dbReference type="SAM" id="SignalP"/>
    </source>
</evidence>
<feature type="signal peptide" evidence="1">
    <location>
        <begin position="1"/>
        <end position="23"/>
    </location>
</feature>